<dbReference type="EMBL" id="MTYJ01000049">
    <property type="protein sequence ID" value="OQV18430.1"/>
    <property type="molecule type" value="Genomic_DNA"/>
</dbReference>
<name>A0A1W0WTC5_HYPEX</name>
<dbReference type="AlphaFoldDB" id="A0A1W0WTC5"/>
<accession>A0A1W0WTC5</accession>
<protein>
    <submittedName>
        <fullName evidence="1">Uncharacterized protein</fullName>
    </submittedName>
</protein>
<reference evidence="2" key="1">
    <citation type="submission" date="2017-01" db="EMBL/GenBank/DDBJ databases">
        <title>Comparative genomics of anhydrobiosis in the tardigrade Hypsibius dujardini.</title>
        <authorList>
            <person name="Yoshida Y."/>
            <person name="Koutsovoulos G."/>
            <person name="Laetsch D."/>
            <person name="Stevens L."/>
            <person name="Kumar S."/>
            <person name="Horikawa D."/>
            <person name="Ishino K."/>
            <person name="Komine S."/>
            <person name="Tomita M."/>
            <person name="Blaxter M."/>
            <person name="Arakawa K."/>
        </authorList>
    </citation>
    <scope>NUCLEOTIDE SEQUENCE [LARGE SCALE GENOMIC DNA]</scope>
    <source>
        <strain evidence="2">Z151</strain>
    </source>
</reference>
<gene>
    <name evidence="1" type="ORF">BV898_07441</name>
</gene>
<dbReference type="Proteomes" id="UP000192578">
    <property type="component" value="Unassembled WGS sequence"/>
</dbReference>
<comment type="caution">
    <text evidence="1">The sequence shown here is derived from an EMBL/GenBank/DDBJ whole genome shotgun (WGS) entry which is preliminary data.</text>
</comment>
<sequence length="152" mass="17689">MTTSTKEEEVLTLMKAVLETEGRKEALEEFQQSFNLSLTMDRPLSVRLSWLPDGTTNGVSVQEFLQLLAYTLSNHCEHCKPYYKDEKKKMVLGYLLKPENNPGIFKVNNTLQIYWINEMRKPLCDWFVTKQASEPMPFSASPERHVISWLNK</sequence>
<organism evidence="1 2">
    <name type="scientific">Hypsibius exemplaris</name>
    <name type="common">Freshwater tardigrade</name>
    <dbReference type="NCBI Taxonomy" id="2072580"/>
    <lineage>
        <taxon>Eukaryota</taxon>
        <taxon>Metazoa</taxon>
        <taxon>Ecdysozoa</taxon>
        <taxon>Tardigrada</taxon>
        <taxon>Eutardigrada</taxon>
        <taxon>Parachela</taxon>
        <taxon>Hypsibioidea</taxon>
        <taxon>Hypsibiidae</taxon>
        <taxon>Hypsibius</taxon>
    </lineage>
</organism>
<proteinExistence type="predicted"/>
<evidence type="ECO:0000313" key="1">
    <source>
        <dbReference type="EMBL" id="OQV18430.1"/>
    </source>
</evidence>
<keyword evidence="2" id="KW-1185">Reference proteome</keyword>
<evidence type="ECO:0000313" key="2">
    <source>
        <dbReference type="Proteomes" id="UP000192578"/>
    </source>
</evidence>